<comment type="caution">
    <text evidence="1">Lacks conserved residue(s) required for the propagation of feature annotation.</text>
</comment>
<keyword evidence="1" id="KW-0460">Magnesium</keyword>
<feature type="site" description="dTTP/dATP binding" evidence="1">
    <location>
        <position position="506"/>
    </location>
</feature>
<feature type="binding site" evidence="1">
    <location>
        <begin position="300"/>
        <end position="307"/>
    </location>
    <ligand>
        <name>ATP</name>
        <dbReference type="ChEBI" id="CHEBI:30616"/>
    </ligand>
</feature>
<evidence type="ECO:0000256" key="2">
    <source>
        <dbReference type="SAM" id="MobiDB-lite"/>
    </source>
</evidence>
<dbReference type="Pfam" id="PF03796">
    <property type="entry name" value="DnaB_C"/>
    <property type="match status" value="1"/>
</dbReference>
<keyword evidence="1" id="KW-0067">ATP-binding</keyword>
<feature type="binding site" evidence="1">
    <location>
        <position position="34"/>
    </location>
    <ligand>
        <name>Zn(2+)</name>
        <dbReference type="ChEBI" id="CHEBI:29105"/>
    </ligand>
</feature>
<dbReference type="SUPFAM" id="SSF56731">
    <property type="entry name" value="DNA primase core"/>
    <property type="match status" value="1"/>
</dbReference>
<dbReference type="Gene3D" id="3.40.50.300">
    <property type="entry name" value="P-loop containing nucleotide triphosphate hydrolases"/>
    <property type="match status" value="1"/>
</dbReference>
<organism evidence="4">
    <name type="scientific">uncultured Caudovirales phage</name>
    <dbReference type="NCBI Taxonomy" id="2100421"/>
    <lineage>
        <taxon>Viruses</taxon>
        <taxon>Duplodnaviria</taxon>
        <taxon>Heunggongvirae</taxon>
        <taxon>Uroviricota</taxon>
        <taxon>Caudoviricetes</taxon>
        <taxon>Peduoviridae</taxon>
        <taxon>Maltschvirus</taxon>
        <taxon>Maltschvirus maltsch</taxon>
    </lineage>
</organism>
<dbReference type="SMART" id="SM00778">
    <property type="entry name" value="Prim_Zn_Ribbon"/>
    <property type="match status" value="1"/>
</dbReference>
<dbReference type="HAMAP" id="MF_04154">
    <property type="entry name" value="Helic_Prim_T7"/>
    <property type="match status" value="1"/>
</dbReference>
<comment type="subunit">
    <text evidence="1">Homohexamer. Assembles as a hexamer onto linear or circular ssDNA in the presence of ATP or dTTP. Interacts (via C-terminus) with the viral DNA polymerase that is bound to DNA; this interaction is essential to initiate leading-strand DNA synthesis. The priming complex consists of 2 DNA polymerases and 1 helicase-primase hexamer that assemble on the DNA template. Interacts with the single-stranded DNA-binding protein. Part of the replicase complex that includes the DNA polymerase, the primase/helicase and the single-stranded DNA binding protein.</text>
</comment>
<feature type="region of interest" description="Disordered" evidence="2">
    <location>
        <begin position="532"/>
        <end position="556"/>
    </location>
</feature>
<evidence type="ECO:0000313" key="4">
    <source>
        <dbReference type="EMBL" id="CAB4165435.1"/>
    </source>
</evidence>
<dbReference type="EC" id="2.7.7.-" evidence="1"/>
<protein>
    <recommendedName>
        <fullName evidence="1">DNA helicase/primase</fullName>
        <ecNumber evidence="1">2.7.7.-</ecNumber>
        <ecNumber evidence="1">3.6.4.12</ecNumber>
    </recommendedName>
</protein>
<comment type="function">
    <text evidence="1">ATP-dependent DNA helicase and primase essential for viral DNA replication and recombination. The helicase moves 5' -&gt; 3' on the lagging strand template, unwinding the DNA duplex ahead of the leading strand polymerase at the replication fork and generating ssDNA for both leading and lagging strand synthesis. ATP or dTTP hydrolysis propels each helicase domain to translocate sequentially along DNA. Mediates strand transfer when a joint molecule is available and participates in recombinational DNA repair through its role in strand exchange. Primase activity synthesizes short RNA primers at the sequence 5'-GTC-3' on the lagging strand that the polymerase elongates using dNTPs and providing the primase is still present.</text>
</comment>
<feature type="site" description="dTTP/dATP binding" evidence="1">
    <location>
        <position position="520"/>
    </location>
</feature>
<dbReference type="Gene3D" id="2.20.25.180">
    <property type="match status" value="1"/>
</dbReference>
<dbReference type="Pfam" id="PF13155">
    <property type="entry name" value="Toprim_2"/>
    <property type="match status" value="1"/>
</dbReference>
<dbReference type="Pfam" id="PF21268">
    <property type="entry name" value="Helic-prim_T7_N"/>
    <property type="match status" value="1"/>
</dbReference>
<feature type="binding site" evidence="1">
    <location>
        <position position="199"/>
    </location>
    <ligand>
        <name>Mg(2+)</name>
        <dbReference type="ChEBI" id="CHEBI:18420"/>
        <label>1</label>
        <note>catalytic</note>
    </ligand>
</feature>
<comment type="domain">
    <text evidence="1">The N-terminus zinc finger domain is essential for delivering the primed DNA template to the DNA polymerase. The central core domain contains the primase activity. The C-terminus region is responsible for the helicase activity and binds 1 Mg(2+)-dTTP.</text>
</comment>
<dbReference type="InterPro" id="IPR048774">
    <property type="entry name" value="Helic-prim_T7_N"/>
</dbReference>
<dbReference type="InterPro" id="IPR046394">
    <property type="entry name" value="Helic_Prim_T7"/>
</dbReference>
<sequence length="556" mass="61563">MTDDATVISKGPCPSDDCGSSDAFTLYSDGHGYCFSCKHYEHGDGESAPSPRETNTKGPRMDFIQGETKALTQRGINEDTCRFFGYEIGWHGEKQVHLANYRDPAGNSVVAQKVRDRNKDFHIRGEIKDAGLYGQWLWRDQGKMIVITEGEIDALTVSQLQLNKWPVVSIPTGASGAKKSLSAQLAWLLRFETVVLFFDDDKAGAEAVAECAPLFPPGRVKIAKIPGHKDANSALMAGEAKLVIDAIWGAKEFRPDGIVTVGDVREAALAAPRIGRSWPWDTLTKATLGRRPGEVYLFGAGTGVGKSEVFDQIIAHVVKVEDRAAGVFKFEQPVAETVKRIAGKCVGRRFHIPDSGWDQKELVAVVDQLQHQNKLHMYDCFGQCDWDIVESHIRYLHAAHGVEDFFIDHLTAMAETGDDERGSLETIMKAAATLAQELGICLYMISHLTTPDGTPHEEGGRVMIRHFKGSRAIGFWSHFMFGLERDQQHEDPKLRSITTFRCLKDRYTGQSVGQTFYLGYDLNTGILNETEMPTAADDFDDQTKGKSSSKEDAPPF</sequence>
<keyword evidence="1" id="KW-0235">DNA replication</keyword>
<dbReference type="InterPro" id="IPR027417">
    <property type="entry name" value="P-loop_NTPase"/>
</dbReference>
<keyword evidence="1" id="KW-0808">Transferase</keyword>
<feature type="domain" description="SF4 helicase" evidence="3">
    <location>
        <begin position="269"/>
        <end position="533"/>
    </location>
</feature>
<accession>A0A6J5P8L6</accession>
<keyword evidence="1" id="KW-0479">Metal-binding</keyword>
<evidence type="ECO:0000259" key="3">
    <source>
        <dbReference type="PROSITE" id="PS51199"/>
    </source>
</evidence>
<dbReference type="SUPFAM" id="SSF52540">
    <property type="entry name" value="P-loop containing nucleoside triphosphate hydrolases"/>
    <property type="match status" value="1"/>
</dbReference>
<feature type="site" description="dTTP/dATP binding" evidence="1">
    <location>
        <position position="349"/>
    </location>
</feature>
<feature type="binding site" evidence="1">
    <location>
        <position position="13"/>
    </location>
    <ligand>
        <name>Zn(2+)</name>
        <dbReference type="ChEBI" id="CHEBI:29105"/>
    </ligand>
</feature>
<dbReference type="EC" id="3.6.4.12" evidence="1"/>
<dbReference type="GO" id="GO:0016787">
    <property type="term" value="F:hydrolase activity"/>
    <property type="evidence" value="ECO:0007669"/>
    <property type="project" value="UniProtKB-KW"/>
</dbReference>
<feature type="binding site" evidence="1">
    <location>
        <position position="18"/>
    </location>
    <ligand>
        <name>Zn(2+)</name>
        <dbReference type="ChEBI" id="CHEBI:29105"/>
    </ligand>
</feature>
<keyword evidence="1" id="KW-0863">Zinc-finger</keyword>
<feature type="binding site" evidence="1">
    <location>
        <position position="37"/>
    </location>
    <ligand>
        <name>Zn(2+)</name>
        <dbReference type="ChEBI" id="CHEBI:29105"/>
    </ligand>
</feature>
<keyword evidence="1" id="KW-0511">Multifunctional enzyme</keyword>
<keyword evidence="1" id="KW-0639">Primosome</keyword>
<dbReference type="GO" id="GO:0005524">
    <property type="term" value="F:ATP binding"/>
    <property type="evidence" value="ECO:0007669"/>
    <property type="project" value="UniProtKB-UniRule"/>
</dbReference>
<name>A0A6J5P8L6_9CAUD</name>
<comment type="catalytic activity">
    <reaction evidence="1">
        <text>ATP + H2O = ADP + phosphate + H(+)</text>
        <dbReference type="Rhea" id="RHEA:13065"/>
        <dbReference type="ChEBI" id="CHEBI:15377"/>
        <dbReference type="ChEBI" id="CHEBI:15378"/>
        <dbReference type="ChEBI" id="CHEBI:30616"/>
        <dbReference type="ChEBI" id="CHEBI:43474"/>
        <dbReference type="ChEBI" id="CHEBI:456216"/>
        <dbReference type="EC" id="3.6.4.12"/>
    </reaction>
</comment>
<feature type="binding site" evidence="1">
    <location>
        <position position="149"/>
    </location>
    <ligand>
        <name>Mg(2+)</name>
        <dbReference type="ChEBI" id="CHEBI:18420"/>
        <label>1</label>
        <note>catalytic</note>
    </ligand>
</feature>
<reference evidence="4" key="1">
    <citation type="submission" date="2020-04" db="EMBL/GenBank/DDBJ databases">
        <authorList>
            <person name="Chiriac C."/>
            <person name="Salcher M."/>
            <person name="Ghai R."/>
            <person name="Kavagutti S V."/>
        </authorList>
    </citation>
    <scope>NUCLEOTIDE SEQUENCE</scope>
</reference>
<dbReference type="InterPro" id="IPR007694">
    <property type="entry name" value="DNA_helicase_DnaB-like_C"/>
</dbReference>
<dbReference type="GO" id="GO:0043139">
    <property type="term" value="F:5'-3' DNA helicase activity"/>
    <property type="evidence" value="ECO:0007669"/>
    <property type="project" value="InterPro"/>
</dbReference>
<dbReference type="InterPro" id="IPR034154">
    <property type="entry name" value="TOPRIM_DnaG/twinkle"/>
</dbReference>
<keyword evidence="1" id="KW-0347">Helicase</keyword>
<dbReference type="InterPro" id="IPR013237">
    <property type="entry name" value="Phage_T7_Gp4_N"/>
</dbReference>
<gene>
    <name evidence="4" type="ORF">UFOVP823_44</name>
</gene>
<feature type="site" description="dTTP/dATP binding" evidence="1">
    <location>
        <position position="447"/>
    </location>
</feature>
<proteinExistence type="inferred from homology"/>
<dbReference type="GO" id="GO:0003899">
    <property type="term" value="F:DNA-directed RNA polymerase activity"/>
    <property type="evidence" value="ECO:0007669"/>
    <property type="project" value="UniProtKB-UniRule"/>
</dbReference>
<dbReference type="InterPro" id="IPR027032">
    <property type="entry name" value="Twinkle-like"/>
</dbReference>
<dbReference type="SUPFAM" id="SSF57783">
    <property type="entry name" value="Zinc beta-ribbon"/>
    <property type="match status" value="1"/>
</dbReference>
<feature type="binding site" evidence="1">
    <location>
        <position position="230"/>
    </location>
    <ligand>
        <name>Mg(2+)</name>
        <dbReference type="ChEBI" id="CHEBI:18420"/>
        <label>2</label>
    </ligand>
</feature>
<keyword evidence="1" id="KW-0547">Nucleotide-binding</keyword>
<dbReference type="Gene3D" id="3.40.1360.10">
    <property type="match status" value="1"/>
</dbReference>
<dbReference type="PANTHER" id="PTHR12873">
    <property type="entry name" value="T7-LIKE MITOCHONDRIAL DNA HELICASE"/>
    <property type="match status" value="1"/>
</dbReference>
<dbReference type="GO" id="GO:0003697">
    <property type="term" value="F:single-stranded DNA binding"/>
    <property type="evidence" value="ECO:0007669"/>
    <property type="project" value="InterPro"/>
</dbReference>
<keyword evidence="1" id="KW-0378">Hydrolase</keyword>
<dbReference type="Gene3D" id="2.20.25.10">
    <property type="match status" value="1"/>
</dbReference>
<dbReference type="GO" id="GO:0008270">
    <property type="term" value="F:zinc ion binding"/>
    <property type="evidence" value="ECO:0007669"/>
    <property type="project" value="UniProtKB-UniRule"/>
</dbReference>
<dbReference type="CDD" id="cd01029">
    <property type="entry name" value="TOPRIM_primases"/>
    <property type="match status" value="1"/>
</dbReference>
<dbReference type="PROSITE" id="PS51199">
    <property type="entry name" value="SF4_HELICASE"/>
    <property type="match status" value="1"/>
</dbReference>
<dbReference type="GO" id="GO:0006269">
    <property type="term" value="P:DNA replication, synthesis of primer"/>
    <property type="evidence" value="ECO:0007669"/>
    <property type="project" value="UniProtKB-KW"/>
</dbReference>
<dbReference type="PANTHER" id="PTHR12873:SF0">
    <property type="entry name" value="TWINKLE MTDNA HELICASE"/>
    <property type="match status" value="1"/>
</dbReference>
<dbReference type="EMBL" id="LR796773">
    <property type="protein sequence ID" value="CAB4165435.1"/>
    <property type="molecule type" value="Genomic_DNA"/>
</dbReference>
<feature type="compositionally biased region" description="Basic and acidic residues" evidence="2">
    <location>
        <begin position="541"/>
        <end position="556"/>
    </location>
</feature>
<feature type="site" description="dTTP/dATP binding" evidence="1">
    <location>
        <position position="485"/>
    </location>
</feature>
<keyword evidence="1" id="KW-0548">Nucleotidyltransferase</keyword>
<comment type="cofactor">
    <cofactor evidence="1">
        <name>Mg(2+)</name>
        <dbReference type="ChEBI" id="CHEBI:18420"/>
    </cofactor>
    <text evidence="1">Binds 2 Mg(2+), one of which is catalytic.</text>
</comment>
<keyword evidence="1" id="KW-1194">Viral DNA replication</keyword>
<comment type="similarity">
    <text evidence="1">Belongs to the Teseptimavirus DNA helicase/primase family.</text>
</comment>
<evidence type="ECO:0000256" key="1">
    <source>
        <dbReference type="HAMAP-Rule" id="MF_04154"/>
    </source>
</evidence>
<dbReference type="CDD" id="cd19483">
    <property type="entry name" value="RecA-like_Gp4D_helicase"/>
    <property type="match status" value="1"/>
</dbReference>
<keyword evidence="1" id="KW-0862">Zinc</keyword>
<dbReference type="GO" id="GO:0039693">
    <property type="term" value="P:viral DNA genome replication"/>
    <property type="evidence" value="ECO:0007669"/>
    <property type="project" value="UniProtKB-UniRule"/>
</dbReference>